<keyword evidence="6" id="KW-0274">FAD</keyword>
<dbReference type="InterPro" id="IPR002872">
    <property type="entry name" value="Proline_DH_dom"/>
</dbReference>
<organism evidence="11 12">
    <name type="scientific">Alkalicoccobacillus gibsonii</name>
    <dbReference type="NCBI Taxonomy" id="79881"/>
    <lineage>
        <taxon>Bacteria</taxon>
        <taxon>Bacillati</taxon>
        <taxon>Bacillota</taxon>
        <taxon>Bacilli</taxon>
        <taxon>Bacillales</taxon>
        <taxon>Bacillaceae</taxon>
        <taxon>Alkalicoccobacillus</taxon>
    </lineage>
</organism>
<comment type="cofactor">
    <cofactor evidence="1">
        <name>FAD</name>
        <dbReference type="ChEBI" id="CHEBI:57692"/>
    </cofactor>
</comment>
<dbReference type="PANTHER" id="PTHR13914:SF0">
    <property type="entry name" value="PROLINE DEHYDROGENASE 1, MITOCHONDRIAL"/>
    <property type="match status" value="1"/>
</dbReference>
<dbReference type="EMBL" id="JBCITK010000001">
    <property type="protein sequence ID" value="MEN0645070.1"/>
    <property type="molecule type" value="Genomic_DNA"/>
</dbReference>
<keyword evidence="12" id="KW-1185">Reference proteome</keyword>
<dbReference type="PIRSF" id="PIRSF000196">
    <property type="entry name" value="Pro_dehydrog"/>
    <property type="match status" value="1"/>
</dbReference>
<dbReference type="InterPro" id="IPR008219">
    <property type="entry name" value="PRODH_bac_arc"/>
</dbReference>
<name>A0ABU9VMC6_9BACI</name>
<dbReference type="Pfam" id="PF01619">
    <property type="entry name" value="Pro_dh"/>
    <property type="match status" value="1"/>
</dbReference>
<dbReference type="InterPro" id="IPR029041">
    <property type="entry name" value="FAD-linked_oxidoreductase-like"/>
</dbReference>
<dbReference type="RefSeq" id="WP_343131673.1">
    <property type="nucleotide sequence ID" value="NZ_JBCITK010000001.1"/>
</dbReference>
<dbReference type="EC" id="1.5.5.2" evidence="3"/>
<keyword evidence="7" id="KW-0560">Oxidoreductase</keyword>
<feature type="domain" description="Proline dehydrogenase" evidence="10">
    <location>
        <begin position="44"/>
        <end position="297"/>
    </location>
</feature>
<evidence type="ECO:0000256" key="7">
    <source>
        <dbReference type="ARBA" id="ARBA00023002"/>
    </source>
</evidence>
<dbReference type="PANTHER" id="PTHR13914">
    <property type="entry name" value="PROLINE OXIDASE"/>
    <property type="match status" value="1"/>
</dbReference>
<dbReference type="Gene3D" id="3.20.20.220">
    <property type="match status" value="1"/>
</dbReference>
<protein>
    <recommendedName>
        <fullName evidence="3">proline dehydrogenase</fullName>
        <ecNumber evidence="3">1.5.5.2</ecNumber>
    </recommendedName>
</protein>
<evidence type="ECO:0000313" key="11">
    <source>
        <dbReference type="EMBL" id="MEN0645070.1"/>
    </source>
</evidence>
<accession>A0ABU9VMC6</accession>
<dbReference type="Proteomes" id="UP001418796">
    <property type="component" value="Unassembled WGS sequence"/>
</dbReference>
<comment type="catalytic activity">
    <reaction evidence="9">
        <text>L-proline + a quinone = (S)-1-pyrroline-5-carboxylate + a quinol + H(+)</text>
        <dbReference type="Rhea" id="RHEA:23784"/>
        <dbReference type="ChEBI" id="CHEBI:15378"/>
        <dbReference type="ChEBI" id="CHEBI:17388"/>
        <dbReference type="ChEBI" id="CHEBI:24646"/>
        <dbReference type="ChEBI" id="CHEBI:60039"/>
        <dbReference type="ChEBI" id="CHEBI:132124"/>
        <dbReference type="EC" id="1.5.5.2"/>
    </reaction>
</comment>
<sequence>MDALSRDFFLFLSKNRGLNFMAKRWGKSLATGNIIGGIDFESCIPHIEQLNKKGIQVTVDHLGEFVMDETVARERTQECIRTIQTIATNTIQTQVSVKLTSLGLDISQDLARENMQKILEVASKHQVLVTIDMENESRCEATLELFRELKEQYDLVGTVIQAYLYRSEEDLAQLDDLSPFIRLVKGAYKESAQVAHTEKADIRENFKQLIKRQLNSGHYTAVATHDDYMVDFTKEYVRSQGIPKDQFEFQMLYGMRTKTQQELKDEGYNVRIYMPYGDDWYGYFMRRLAEKPSNISFALKGLTKK</sequence>
<evidence type="ECO:0000256" key="8">
    <source>
        <dbReference type="ARBA" id="ARBA00023062"/>
    </source>
</evidence>
<comment type="pathway">
    <text evidence="2">Amino-acid degradation; L-proline degradation into L-glutamate; L-glutamate from L-proline: step 1/2.</text>
</comment>
<dbReference type="InterPro" id="IPR015659">
    <property type="entry name" value="Proline_oxidase"/>
</dbReference>
<dbReference type="SUPFAM" id="SSF51730">
    <property type="entry name" value="FAD-linked oxidoreductase"/>
    <property type="match status" value="1"/>
</dbReference>
<evidence type="ECO:0000256" key="1">
    <source>
        <dbReference type="ARBA" id="ARBA00001974"/>
    </source>
</evidence>
<keyword evidence="8" id="KW-0642">Proline metabolism</keyword>
<evidence type="ECO:0000256" key="2">
    <source>
        <dbReference type="ARBA" id="ARBA00004739"/>
    </source>
</evidence>
<evidence type="ECO:0000259" key="10">
    <source>
        <dbReference type="Pfam" id="PF01619"/>
    </source>
</evidence>
<evidence type="ECO:0000256" key="6">
    <source>
        <dbReference type="ARBA" id="ARBA00022827"/>
    </source>
</evidence>
<evidence type="ECO:0000256" key="3">
    <source>
        <dbReference type="ARBA" id="ARBA00012695"/>
    </source>
</evidence>
<evidence type="ECO:0000256" key="9">
    <source>
        <dbReference type="ARBA" id="ARBA00048779"/>
    </source>
</evidence>
<gene>
    <name evidence="11" type="ORF">MKY91_18075</name>
</gene>
<keyword evidence="4" id="KW-0285">Flavoprotein</keyword>
<evidence type="ECO:0000256" key="4">
    <source>
        <dbReference type="ARBA" id="ARBA00022630"/>
    </source>
</evidence>
<evidence type="ECO:0000256" key="5">
    <source>
        <dbReference type="ARBA" id="ARBA00022741"/>
    </source>
</evidence>
<comment type="caution">
    <text evidence="11">The sequence shown here is derived from an EMBL/GenBank/DDBJ whole genome shotgun (WGS) entry which is preliminary data.</text>
</comment>
<evidence type="ECO:0000313" key="12">
    <source>
        <dbReference type="Proteomes" id="UP001418796"/>
    </source>
</evidence>
<reference evidence="11 12" key="1">
    <citation type="submission" date="2024-03" db="EMBL/GenBank/DDBJ databases">
        <title>Bacilli Hybrid Assemblies.</title>
        <authorList>
            <person name="Kovac J."/>
        </authorList>
    </citation>
    <scope>NUCLEOTIDE SEQUENCE [LARGE SCALE GENOMIC DNA]</scope>
    <source>
        <strain evidence="11 12">FSL R7-0666</strain>
    </source>
</reference>
<keyword evidence="5" id="KW-0547">Nucleotide-binding</keyword>
<proteinExistence type="predicted"/>